<feature type="region of interest" description="Disordered" evidence="5">
    <location>
        <begin position="169"/>
        <end position="190"/>
    </location>
</feature>
<evidence type="ECO:0000313" key="8">
    <source>
        <dbReference type="Proteomes" id="UP000006038"/>
    </source>
</evidence>
<sequence>MGSSSSLLPAMAAVALHFLLLSPAAVEPRAVSTAPHRRYDAIFSFGDSFADTGNNPVAFDWYDIPDPVTRPPYGITFFDGLPTGRNCDGRLIIDFIAQNLSLPLVPPYLSHNGSFRQGANFAVGGATTLEPSFFHADDPPGTSQLFPLNTSLSVQLSWFDSLKPSLCSTPQDRSTVPRVRPRHDPTVGPGRRASALWPTILSPARLALEVYKGFFQKLIGDGATTVVVPGMIPSGCSPPILVVFADADAAEYDAATGCLREPNEIATLHNSLLLDAVEELRDKYPDVAIVHTELFDHVSEMVRSPVKFGFRKDILSVCCGGPGRYNYNTQVFCGDEGATTCKDPSKSLYWDGVHLTEAAYHYIADDWLRAIT</sequence>
<evidence type="ECO:0000256" key="1">
    <source>
        <dbReference type="ARBA" id="ARBA00008668"/>
    </source>
</evidence>
<protein>
    <recommendedName>
        <fullName evidence="9">Esterase</fullName>
    </recommendedName>
</protein>
<dbReference type="InterPro" id="IPR035669">
    <property type="entry name" value="SGNH_plant_lipase-like"/>
</dbReference>
<name>J3KXT8_ORYBR</name>
<proteinExistence type="inferred from homology"/>
<dbReference type="PANTHER" id="PTHR22835:SF506">
    <property type="entry name" value="OS01G0223200 PROTEIN"/>
    <property type="match status" value="1"/>
</dbReference>
<organism evidence="7">
    <name type="scientific">Oryza brachyantha</name>
    <name type="common">malo sina</name>
    <dbReference type="NCBI Taxonomy" id="4533"/>
    <lineage>
        <taxon>Eukaryota</taxon>
        <taxon>Viridiplantae</taxon>
        <taxon>Streptophyta</taxon>
        <taxon>Embryophyta</taxon>
        <taxon>Tracheophyta</taxon>
        <taxon>Spermatophyta</taxon>
        <taxon>Magnoliopsida</taxon>
        <taxon>Liliopsida</taxon>
        <taxon>Poales</taxon>
        <taxon>Poaceae</taxon>
        <taxon>BOP clade</taxon>
        <taxon>Oryzoideae</taxon>
        <taxon>Oryzeae</taxon>
        <taxon>Oryzinae</taxon>
        <taxon>Oryza</taxon>
    </lineage>
</organism>
<evidence type="ECO:0000256" key="3">
    <source>
        <dbReference type="ARBA" id="ARBA00022801"/>
    </source>
</evidence>
<keyword evidence="2 6" id="KW-0732">Signal</keyword>
<dbReference type="eggNOG" id="ENOG502QU5U">
    <property type="taxonomic scope" value="Eukaryota"/>
</dbReference>
<dbReference type="HOGENOM" id="CLU_015101_2_1_1"/>
<dbReference type="Pfam" id="PF00657">
    <property type="entry name" value="Lipase_GDSL"/>
    <property type="match status" value="2"/>
</dbReference>
<dbReference type="EnsemblPlants" id="OB01G17940.1">
    <property type="protein sequence ID" value="OB01G17940.1"/>
    <property type="gene ID" value="OB01G17940"/>
</dbReference>
<dbReference type="Proteomes" id="UP000006038">
    <property type="component" value="Chromosome 1"/>
</dbReference>
<feature type="signal peptide" evidence="6">
    <location>
        <begin position="1"/>
        <end position="26"/>
    </location>
</feature>
<feature type="chain" id="PRO_5003772117" description="Esterase" evidence="6">
    <location>
        <begin position="27"/>
        <end position="372"/>
    </location>
</feature>
<evidence type="ECO:0000256" key="6">
    <source>
        <dbReference type="SAM" id="SignalP"/>
    </source>
</evidence>
<keyword evidence="3" id="KW-0378">Hydrolase</keyword>
<keyword evidence="4" id="KW-0325">Glycoprotein</keyword>
<dbReference type="OMA" id="YNGSFRH"/>
<dbReference type="Gene3D" id="3.40.50.1110">
    <property type="entry name" value="SGNH hydrolase"/>
    <property type="match status" value="2"/>
</dbReference>
<evidence type="ECO:0000313" key="7">
    <source>
        <dbReference type="EnsemblPlants" id="OB01G17940.1"/>
    </source>
</evidence>
<reference evidence="7" key="2">
    <citation type="submission" date="2013-04" db="UniProtKB">
        <authorList>
            <consortium name="EnsemblPlants"/>
        </authorList>
    </citation>
    <scope>IDENTIFICATION</scope>
</reference>
<dbReference type="AlphaFoldDB" id="J3KXT8"/>
<evidence type="ECO:0000256" key="4">
    <source>
        <dbReference type="ARBA" id="ARBA00023180"/>
    </source>
</evidence>
<reference evidence="7" key="1">
    <citation type="journal article" date="2013" name="Nat. Commun.">
        <title>Whole-genome sequencing of Oryza brachyantha reveals mechanisms underlying Oryza genome evolution.</title>
        <authorList>
            <person name="Chen J."/>
            <person name="Huang Q."/>
            <person name="Gao D."/>
            <person name="Wang J."/>
            <person name="Lang Y."/>
            <person name="Liu T."/>
            <person name="Li B."/>
            <person name="Bai Z."/>
            <person name="Luis Goicoechea J."/>
            <person name="Liang C."/>
            <person name="Chen C."/>
            <person name="Zhang W."/>
            <person name="Sun S."/>
            <person name="Liao Y."/>
            <person name="Zhang X."/>
            <person name="Yang L."/>
            <person name="Song C."/>
            <person name="Wang M."/>
            <person name="Shi J."/>
            <person name="Liu G."/>
            <person name="Liu J."/>
            <person name="Zhou H."/>
            <person name="Zhou W."/>
            <person name="Yu Q."/>
            <person name="An N."/>
            <person name="Chen Y."/>
            <person name="Cai Q."/>
            <person name="Wang B."/>
            <person name="Liu B."/>
            <person name="Min J."/>
            <person name="Huang Y."/>
            <person name="Wu H."/>
            <person name="Li Z."/>
            <person name="Zhang Y."/>
            <person name="Yin Y."/>
            <person name="Song W."/>
            <person name="Jiang J."/>
            <person name="Jackson S.A."/>
            <person name="Wing R.A."/>
            <person name="Wang J."/>
            <person name="Chen M."/>
        </authorList>
    </citation>
    <scope>NUCLEOTIDE SEQUENCE [LARGE SCALE GENOMIC DNA]</scope>
    <source>
        <strain evidence="7">cv. IRGC 101232</strain>
    </source>
</reference>
<dbReference type="CDD" id="cd01837">
    <property type="entry name" value="SGNH_plant_lipase_like"/>
    <property type="match status" value="1"/>
</dbReference>
<comment type="similarity">
    <text evidence="1">Belongs to the 'GDSL' lipolytic enzyme family.</text>
</comment>
<dbReference type="InterPro" id="IPR036514">
    <property type="entry name" value="SGNH_hydro_sf"/>
</dbReference>
<dbReference type="GO" id="GO:0016788">
    <property type="term" value="F:hydrolase activity, acting on ester bonds"/>
    <property type="evidence" value="ECO:0007669"/>
    <property type="project" value="InterPro"/>
</dbReference>
<dbReference type="SUPFAM" id="SSF52266">
    <property type="entry name" value="SGNH hydrolase"/>
    <property type="match status" value="1"/>
</dbReference>
<evidence type="ECO:0000256" key="2">
    <source>
        <dbReference type="ARBA" id="ARBA00022729"/>
    </source>
</evidence>
<evidence type="ECO:0008006" key="9">
    <source>
        <dbReference type="Google" id="ProtNLM"/>
    </source>
</evidence>
<accession>J3KXT8</accession>
<dbReference type="InterPro" id="IPR001087">
    <property type="entry name" value="GDSL"/>
</dbReference>
<dbReference type="PANTHER" id="PTHR22835">
    <property type="entry name" value="ZINC FINGER FYVE DOMAIN CONTAINING PROTEIN"/>
    <property type="match status" value="1"/>
</dbReference>
<dbReference type="Gramene" id="OB01G17940.1">
    <property type="protein sequence ID" value="OB01G17940.1"/>
    <property type="gene ID" value="OB01G17940"/>
</dbReference>
<evidence type="ECO:0000256" key="5">
    <source>
        <dbReference type="SAM" id="MobiDB-lite"/>
    </source>
</evidence>
<keyword evidence="8" id="KW-1185">Reference proteome</keyword>